<organism evidence="2 7">
    <name type="scientific">Puccinia graminis f. sp. tritici</name>
    <dbReference type="NCBI Taxonomy" id="56615"/>
    <lineage>
        <taxon>Eukaryota</taxon>
        <taxon>Fungi</taxon>
        <taxon>Dikarya</taxon>
        <taxon>Basidiomycota</taxon>
        <taxon>Pucciniomycotina</taxon>
        <taxon>Pucciniomycetes</taxon>
        <taxon>Pucciniales</taxon>
        <taxon>Pucciniaceae</taxon>
        <taxon>Puccinia</taxon>
    </lineage>
</organism>
<dbReference type="OrthoDB" id="10268158at2759"/>
<gene>
    <name evidence="3" type="ORF">PGT21_005189</name>
    <name evidence="2" type="ORF">PGTUg99_000380</name>
    <name evidence="5" type="ORF">PGTUg99_002699</name>
    <name evidence="4" type="ORF">PGTUg99_011607</name>
</gene>
<accession>A0A5B0NB28</accession>
<reference evidence="6 7" key="1">
    <citation type="submission" date="2019-05" db="EMBL/GenBank/DDBJ databases">
        <title>Emergence of the Ug99 lineage of the wheat stem rust pathogen through somatic hybridization.</title>
        <authorList>
            <person name="Li F."/>
            <person name="Upadhyaya N.M."/>
            <person name="Sperschneider J."/>
            <person name="Matny O."/>
            <person name="Nguyen-Phuc H."/>
            <person name="Mago R."/>
            <person name="Raley C."/>
            <person name="Miller M.E."/>
            <person name="Silverstein K.A.T."/>
            <person name="Henningsen E."/>
            <person name="Hirsch C.D."/>
            <person name="Visser B."/>
            <person name="Pretorius Z.A."/>
            <person name="Steffenson B.J."/>
            <person name="Schwessinger B."/>
            <person name="Dodds P.N."/>
            <person name="Figueroa M."/>
        </authorList>
    </citation>
    <scope>NUCLEOTIDE SEQUENCE [LARGE SCALE GENOMIC DNA]</scope>
    <source>
        <strain evidence="3">21-0</strain>
        <strain evidence="2 7">Ug99</strain>
    </source>
</reference>
<dbReference type="Proteomes" id="UP000324748">
    <property type="component" value="Unassembled WGS sequence"/>
</dbReference>
<evidence type="ECO:0000313" key="5">
    <source>
        <dbReference type="EMBL" id="KAA1132196.1"/>
    </source>
</evidence>
<dbReference type="EMBL" id="VSWC01000093">
    <property type="protein sequence ID" value="KAA1089052.1"/>
    <property type="molecule type" value="Genomic_DNA"/>
</dbReference>
<evidence type="ECO:0000313" key="6">
    <source>
        <dbReference type="Proteomes" id="UP000324748"/>
    </source>
</evidence>
<evidence type="ECO:0000313" key="7">
    <source>
        <dbReference type="Proteomes" id="UP000325313"/>
    </source>
</evidence>
<evidence type="ECO:0000313" key="3">
    <source>
        <dbReference type="EMBL" id="KAA1089052.1"/>
    </source>
</evidence>
<evidence type="ECO:0000313" key="4">
    <source>
        <dbReference type="EMBL" id="KAA1091712.1"/>
    </source>
</evidence>
<proteinExistence type="predicted"/>
<keyword evidence="1" id="KW-0732">Signal</keyword>
<feature type="signal peptide" evidence="1">
    <location>
        <begin position="1"/>
        <end position="20"/>
    </location>
</feature>
<dbReference type="EMBL" id="VDEP01000091">
    <property type="protein sequence ID" value="KAA1132196.1"/>
    <property type="molecule type" value="Genomic_DNA"/>
</dbReference>
<evidence type="ECO:0000256" key="1">
    <source>
        <dbReference type="SAM" id="SignalP"/>
    </source>
</evidence>
<sequence>MARIWVFWGGLWLVCGLILASPNMGRQAGEMEVECARCKDTAFSSFNPGACNEPLVCSQHRVATGGRCTFWEEERFRIRCTHCAYTTYEHPNLPLHQHSVRCTRSCPSHGTPAR</sequence>
<comment type="caution">
    <text evidence="2">The sequence shown here is derived from an EMBL/GenBank/DDBJ whole genome shotgun (WGS) entry which is preliminary data.</text>
</comment>
<evidence type="ECO:0000313" key="2">
    <source>
        <dbReference type="EMBL" id="KAA1086401.1"/>
    </source>
</evidence>
<feature type="chain" id="PRO_5036137425" evidence="1">
    <location>
        <begin position="21"/>
        <end position="114"/>
    </location>
</feature>
<name>A0A5B0NB28_PUCGR</name>
<keyword evidence="6" id="KW-1185">Reference proteome</keyword>
<dbReference type="Proteomes" id="UP000325313">
    <property type="component" value="Unassembled WGS sequence"/>
</dbReference>
<dbReference type="EMBL" id="VDEP01000384">
    <property type="protein sequence ID" value="KAA1091712.1"/>
    <property type="molecule type" value="Genomic_DNA"/>
</dbReference>
<dbReference type="AlphaFoldDB" id="A0A5B0NB28"/>
<dbReference type="EMBL" id="VDEP01000410">
    <property type="protein sequence ID" value="KAA1086401.1"/>
    <property type="molecule type" value="Genomic_DNA"/>
</dbReference>
<protein>
    <submittedName>
        <fullName evidence="2">Uncharacterized protein</fullName>
    </submittedName>
</protein>